<dbReference type="InterPro" id="IPR036388">
    <property type="entry name" value="WH-like_DNA-bd_sf"/>
</dbReference>
<dbReference type="OrthoDB" id="17458at2759"/>
<keyword evidence="2" id="KW-0479">Metal-binding</keyword>
<dbReference type="SUPFAM" id="SSF56281">
    <property type="entry name" value="Metallo-hydrolase/oxidoreductase"/>
    <property type="match status" value="1"/>
</dbReference>
<dbReference type="InterPro" id="IPR001279">
    <property type="entry name" value="Metallo-B-lactamas"/>
</dbReference>
<dbReference type="InterPro" id="IPR050662">
    <property type="entry name" value="Sec-metab_biosynth-thioest"/>
</dbReference>
<dbReference type="AlphaFoldDB" id="A0A6J2XPA2"/>
<evidence type="ECO:0000313" key="8">
    <source>
        <dbReference type="RefSeq" id="XP_030752484.1"/>
    </source>
</evidence>
<dbReference type="PANTHER" id="PTHR23131">
    <property type="entry name" value="ENDORIBONUCLEASE LACTB2"/>
    <property type="match status" value="1"/>
</dbReference>
<dbReference type="PANTHER" id="PTHR23131:SF0">
    <property type="entry name" value="ENDORIBONUCLEASE LACTB2"/>
    <property type="match status" value="1"/>
</dbReference>
<evidence type="ECO:0000256" key="3">
    <source>
        <dbReference type="ARBA" id="ARBA00022801"/>
    </source>
</evidence>
<sequence>MASVIPAVTKISPRVIRVLGCNPGVMTLQGTNTYIVGTGKRRILIDTGDSDVPQYINHLRNVLEQENVDLAHIFLTHWHHDHVGGLEDILEQLPEQTKHCEIWKFPLHKDEKISNNFEHLKDGHEISVEGATLRTIHTPGHTEDHVALHLLEEDAIFSGDCILGEGTAVFEDLYDYMESLRTILYVQPHVIYPGHGNIIYDPLERIQYYLSHRQEREQQIVNVLNSNQTQSFSEYDLVTLIYKGLSSNLIKAAEGNVNHHLNKLLKEDKVKIVNNRWQFKTTAKIM</sequence>
<dbReference type="Pfam" id="PF17778">
    <property type="entry name" value="WHD_BLACT"/>
    <property type="match status" value="1"/>
</dbReference>
<dbReference type="GO" id="GO:0004521">
    <property type="term" value="F:RNA endonuclease activity"/>
    <property type="evidence" value="ECO:0007669"/>
    <property type="project" value="TreeGrafter"/>
</dbReference>
<dbReference type="GO" id="GO:0031123">
    <property type="term" value="P:RNA 3'-end processing"/>
    <property type="evidence" value="ECO:0007669"/>
    <property type="project" value="UniProtKB-ARBA"/>
</dbReference>
<keyword evidence="4" id="KW-0862">Zinc</keyword>
<dbReference type="GO" id="GO:0016787">
    <property type="term" value="F:hydrolase activity"/>
    <property type="evidence" value="ECO:0007669"/>
    <property type="project" value="UniProtKB-KW"/>
</dbReference>
<dbReference type="Proteomes" id="UP000504635">
    <property type="component" value="Unplaced"/>
</dbReference>
<dbReference type="FunFam" id="3.60.15.10:FF:000017">
    <property type="entry name" value="Lactamase beta 2"/>
    <property type="match status" value="1"/>
</dbReference>
<organism evidence="7 8">
    <name type="scientific">Sitophilus oryzae</name>
    <name type="common">Rice weevil</name>
    <name type="synonym">Curculio oryzae</name>
    <dbReference type="NCBI Taxonomy" id="7048"/>
    <lineage>
        <taxon>Eukaryota</taxon>
        <taxon>Metazoa</taxon>
        <taxon>Ecdysozoa</taxon>
        <taxon>Arthropoda</taxon>
        <taxon>Hexapoda</taxon>
        <taxon>Insecta</taxon>
        <taxon>Pterygota</taxon>
        <taxon>Neoptera</taxon>
        <taxon>Endopterygota</taxon>
        <taxon>Coleoptera</taxon>
        <taxon>Polyphaga</taxon>
        <taxon>Cucujiformia</taxon>
        <taxon>Curculionidae</taxon>
        <taxon>Dryophthorinae</taxon>
        <taxon>Sitophilus</taxon>
    </lineage>
</organism>
<dbReference type="GO" id="GO:0005759">
    <property type="term" value="C:mitochondrial matrix"/>
    <property type="evidence" value="ECO:0007669"/>
    <property type="project" value="TreeGrafter"/>
</dbReference>
<evidence type="ECO:0000256" key="5">
    <source>
        <dbReference type="ARBA" id="ARBA00069358"/>
    </source>
</evidence>
<evidence type="ECO:0000259" key="6">
    <source>
        <dbReference type="SMART" id="SM00849"/>
    </source>
</evidence>
<dbReference type="SMART" id="SM00849">
    <property type="entry name" value="Lactamase_B"/>
    <property type="match status" value="1"/>
</dbReference>
<dbReference type="Gene3D" id="3.60.15.10">
    <property type="entry name" value="Ribonuclease Z/Hydroxyacylglutathione hydrolase-like"/>
    <property type="match status" value="1"/>
</dbReference>
<evidence type="ECO:0000256" key="4">
    <source>
        <dbReference type="ARBA" id="ARBA00022833"/>
    </source>
</evidence>
<dbReference type="GeneID" id="115879689"/>
<dbReference type="GO" id="GO:0046872">
    <property type="term" value="F:metal ion binding"/>
    <property type="evidence" value="ECO:0007669"/>
    <property type="project" value="UniProtKB-KW"/>
</dbReference>
<dbReference type="GO" id="GO:0003727">
    <property type="term" value="F:single-stranded RNA binding"/>
    <property type="evidence" value="ECO:0007669"/>
    <property type="project" value="TreeGrafter"/>
</dbReference>
<dbReference type="CDD" id="cd07722">
    <property type="entry name" value="LACTB2-like_MBL-fold"/>
    <property type="match status" value="1"/>
</dbReference>
<dbReference type="InterPro" id="IPR047921">
    <property type="entry name" value="LACTB2-like_MBL-fold"/>
</dbReference>
<accession>A0A6J2XPA2</accession>
<gene>
    <name evidence="8" type="primary">LOC115879689</name>
</gene>
<evidence type="ECO:0000256" key="2">
    <source>
        <dbReference type="ARBA" id="ARBA00022723"/>
    </source>
</evidence>
<dbReference type="InterPro" id="IPR041516">
    <property type="entry name" value="LACTB2_WH"/>
</dbReference>
<protein>
    <recommendedName>
        <fullName evidence="5">Beta-lactamase-like protein 2 homolog</fullName>
    </recommendedName>
</protein>
<feature type="domain" description="Metallo-beta-lactamase" evidence="6">
    <location>
        <begin position="30"/>
        <end position="195"/>
    </location>
</feature>
<proteinExistence type="inferred from homology"/>
<keyword evidence="3" id="KW-0378">Hydrolase</keyword>
<evidence type="ECO:0000256" key="1">
    <source>
        <dbReference type="ARBA" id="ARBA00006759"/>
    </source>
</evidence>
<name>A0A6J2XPA2_SITOR</name>
<dbReference type="RefSeq" id="XP_030752484.1">
    <property type="nucleotide sequence ID" value="XM_030896624.1"/>
</dbReference>
<dbReference type="InterPro" id="IPR036866">
    <property type="entry name" value="RibonucZ/Hydroxyglut_hydro"/>
</dbReference>
<comment type="similarity">
    <text evidence="1">Belongs to the metallo-beta-lactamase superfamily. Glyoxalase II family.</text>
</comment>
<keyword evidence="7" id="KW-1185">Reference proteome</keyword>
<dbReference type="Pfam" id="PF00753">
    <property type="entry name" value="Lactamase_B"/>
    <property type="match status" value="1"/>
</dbReference>
<evidence type="ECO:0000313" key="7">
    <source>
        <dbReference type="Proteomes" id="UP000504635"/>
    </source>
</evidence>
<reference evidence="8" key="1">
    <citation type="submission" date="2025-08" db="UniProtKB">
        <authorList>
            <consortium name="RefSeq"/>
        </authorList>
    </citation>
    <scope>IDENTIFICATION</scope>
    <source>
        <tissue evidence="8">Gonads</tissue>
    </source>
</reference>
<dbReference type="Gene3D" id="1.10.10.10">
    <property type="entry name" value="Winged helix-like DNA-binding domain superfamily/Winged helix DNA-binding domain"/>
    <property type="match status" value="1"/>
</dbReference>